<dbReference type="Proteomes" id="UP000073492">
    <property type="component" value="Unassembled WGS sequence"/>
</dbReference>
<accession>A0A139IM82</accession>
<dbReference type="PANTHER" id="PTHR42085">
    <property type="entry name" value="F-BOX DOMAIN-CONTAINING PROTEIN"/>
    <property type="match status" value="1"/>
</dbReference>
<dbReference type="InterPro" id="IPR038883">
    <property type="entry name" value="AN11006-like"/>
</dbReference>
<evidence type="ECO:0000313" key="1">
    <source>
        <dbReference type="EMBL" id="KXT15704.1"/>
    </source>
</evidence>
<dbReference type="EMBL" id="LFZO01000052">
    <property type="protein sequence ID" value="KXT15704.1"/>
    <property type="molecule type" value="Genomic_DNA"/>
</dbReference>
<protein>
    <recommendedName>
        <fullName evidence="3">F-box domain-containing protein</fullName>
    </recommendedName>
</protein>
<name>A0A139IM82_9PEZI</name>
<evidence type="ECO:0008006" key="3">
    <source>
        <dbReference type="Google" id="ProtNLM"/>
    </source>
</evidence>
<reference evidence="1 2" key="1">
    <citation type="submission" date="2015-07" db="EMBL/GenBank/DDBJ databases">
        <title>Comparative genomics of the Sigatoka disease complex on banana suggests a link between parallel evolutionary changes in Pseudocercospora fijiensis and Pseudocercospora eumusae and increased virulence on the banana host.</title>
        <authorList>
            <person name="Chang T.-C."/>
            <person name="Salvucci A."/>
            <person name="Crous P.W."/>
            <person name="Stergiopoulos I."/>
        </authorList>
    </citation>
    <scope>NUCLEOTIDE SEQUENCE [LARGE SCALE GENOMIC DNA]</scope>
    <source>
        <strain evidence="1 2">CBS 116634</strain>
    </source>
</reference>
<dbReference type="OrthoDB" id="3650108at2759"/>
<comment type="caution">
    <text evidence="1">The sequence shown here is derived from an EMBL/GenBank/DDBJ whole genome shotgun (WGS) entry which is preliminary data.</text>
</comment>
<keyword evidence="2" id="KW-1185">Reference proteome</keyword>
<evidence type="ECO:0000313" key="2">
    <source>
        <dbReference type="Proteomes" id="UP000073492"/>
    </source>
</evidence>
<dbReference type="AlphaFoldDB" id="A0A139IM82"/>
<gene>
    <name evidence="1" type="ORF">AC579_144</name>
</gene>
<organism evidence="1 2">
    <name type="scientific">Pseudocercospora musae</name>
    <dbReference type="NCBI Taxonomy" id="113226"/>
    <lineage>
        <taxon>Eukaryota</taxon>
        <taxon>Fungi</taxon>
        <taxon>Dikarya</taxon>
        <taxon>Ascomycota</taxon>
        <taxon>Pezizomycotina</taxon>
        <taxon>Dothideomycetes</taxon>
        <taxon>Dothideomycetidae</taxon>
        <taxon>Mycosphaerellales</taxon>
        <taxon>Mycosphaerellaceae</taxon>
        <taxon>Pseudocercospora</taxon>
    </lineage>
</organism>
<dbReference type="PANTHER" id="PTHR42085:SF1">
    <property type="entry name" value="F-BOX DOMAIN-CONTAINING PROTEIN"/>
    <property type="match status" value="1"/>
</dbReference>
<proteinExistence type="predicted"/>
<sequence>MAFRNFVSSIRDKLPGKRRRDQARARAATIAPDTGITTVANPQSTAQLPAVQAPAVQVPAVQAPVSPRPPILALPSELRNAIYRLALVDNDWITIDENFREPGILQSCRQIRQEARMMWCQRNNFVLPIYNADGALYRAFSRQQLQRISRGDHPIDYYYQFVDQAGKEWSRLMEWCALTHHGKGQFAPLPWDNLDNGRPLPTVVKTALWIAQGLKNLPWPMCQTVFAYYRRIAGFVDSEWLINR</sequence>